<protein>
    <submittedName>
        <fullName evidence="2">Uncharacterized protein</fullName>
    </submittedName>
</protein>
<keyword evidence="1" id="KW-0732">Signal</keyword>
<gene>
    <name evidence="2" type="ORF">OSIN01602_LOCUS20722</name>
</gene>
<proteinExistence type="predicted"/>
<feature type="chain" id="PRO_5030700627" evidence="1">
    <location>
        <begin position="16"/>
        <end position="134"/>
    </location>
</feature>
<sequence>MKVAILASMLAGAAAFGVVPPATISRSATALAARLPEAEQTQEQKEIYEIVDRWAEIRLYSDEEAQEKLEGEELEAYTRYHQKVKDDMEKMKVIAEMMAKSVEIPQVAKKSKNQRKKDAWAKKQAIEAARAAAK</sequence>
<dbReference type="AlphaFoldDB" id="A0A7S2EVV2"/>
<feature type="signal peptide" evidence="1">
    <location>
        <begin position="1"/>
        <end position="15"/>
    </location>
</feature>
<dbReference type="EMBL" id="HBGO01035831">
    <property type="protein sequence ID" value="CAD9360420.1"/>
    <property type="molecule type" value="Transcribed_RNA"/>
</dbReference>
<evidence type="ECO:0000256" key="1">
    <source>
        <dbReference type="SAM" id="SignalP"/>
    </source>
</evidence>
<evidence type="ECO:0000313" key="2">
    <source>
        <dbReference type="EMBL" id="CAD9360420.1"/>
    </source>
</evidence>
<accession>A0A7S2EVV2</accession>
<name>A0A7S2EVV2_TRICV</name>
<organism evidence="2">
    <name type="scientific">Trieres chinensis</name>
    <name type="common">Marine centric diatom</name>
    <name type="synonym">Odontella sinensis</name>
    <dbReference type="NCBI Taxonomy" id="1514140"/>
    <lineage>
        <taxon>Eukaryota</taxon>
        <taxon>Sar</taxon>
        <taxon>Stramenopiles</taxon>
        <taxon>Ochrophyta</taxon>
        <taxon>Bacillariophyta</taxon>
        <taxon>Mediophyceae</taxon>
        <taxon>Biddulphiophycidae</taxon>
        <taxon>Eupodiscales</taxon>
        <taxon>Parodontellaceae</taxon>
        <taxon>Trieres</taxon>
    </lineage>
</organism>
<reference evidence="2" key="1">
    <citation type="submission" date="2021-01" db="EMBL/GenBank/DDBJ databases">
        <authorList>
            <person name="Corre E."/>
            <person name="Pelletier E."/>
            <person name="Niang G."/>
            <person name="Scheremetjew M."/>
            <person name="Finn R."/>
            <person name="Kale V."/>
            <person name="Holt S."/>
            <person name="Cochrane G."/>
            <person name="Meng A."/>
            <person name="Brown T."/>
            <person name="Cohen L."/>
        </authorList>
    </citation>
    <scope>NUCLEOTIDE SEQUENCE</scope>
    <source>
        <strain evidence="2">Grunow 1884</strain>
    </source>
</reference>